<dbReference type="RefSeq" id="WP_013920751.1">
    <property type="nucleotide sequence ID" value="NC_015690.1"/>
</dbReference>
<name>F8FKL6_PAEMK</name>
<dbReference type="Proteomes" id="UP000006620">
    <property type="component" value="Chromosome"/>
</dbReference>
<reference evidence="2" key="1">
    <citation type="submission" date="2011-06" db="EMBL/GenBank/DDBJ databases">
        <title>Complete genome sequence of Paenibacillus mucilaginosus KNP414.</title>
        <authorList>
            <person name="Wang J."/>
            <person name="Hu S."/>
            <person name="Hu X."/>
            <person name="Zhang B."/>
            <person name="Dong D."/>
            <person name="Zhang S."/>
            <person name="Zhao K."/>
            <person name="Wu D."/>
        </authorList>
    </citation>
    <scope>NUCLEOTIDE SEQUENCE [LARGE SCALE GENOMIC DNA]</scope>
    <source>
        <strain evidence="2">KNP414</strain>
    </source>
</reference>
<proteinExistence type="predicted"/>
<dbReference type="EMBL" id="CP002869">
    <property type="protein sequence ID" value="AEI45609.1"/>
    <property type="molecule type" value="Genomic_DNA"/>
</dbReference>
<evidence type="ECO:0000313" key="1">
    <source>
        <dbReference type="EMBL" id="AEI45609.1"/>
    </source>
</evidence>
<dbReference type="PATRIC" id="fig|1036673.3.peg.6625"/>
<accession>F8FKL6</accession>
<gene>
    <name evidence="1" type="ordered locus">KNP414_07099</name>
</gene>
<protein>
    <submittedName>
        <fullName evidence="1">Uncharacterized protein</fullName>
    </submittedName>
</protein>
<dbReference type="KEGG" id="pms:KNP414_07099"/>
<evidence type="ECO:0000313" key="2">
    <source>
        <dbReference type="Proteomes" id="UP000006620"/>
    </source>
</evidence>
<sequence>MFDLVDSIVHFLMNLFFSFSSSNLTRNIKRLQEEHWFQALYKDKKYARAIMAERSLRDYLGKNENIEKLLRNEQEREEFVSAVKKSAGQ</sequence>
<dbReference type="AlphaFoldDB" id="F8FKL6"/>
<dbReference type="HOGENOM" id="CLU_2451808_0_0_9"/>
<organism evidence="1 2">
    <name type="scientific">Paenibacillus mucilaginosus (strain KNP414)</name>
    <dbReference type="NCBI Taxonomy" id="1036673"/>
    <lineage>
        <taxon>Bacteria</taxon>
        <taxon>Bacillati</taxon>
        <taxon>Bacillota</taxon>
        <taxon>Bacilli</taxon>
        <taxon>Bacillales</taxon>
        <taxon>Paenibacillaceae</taxon>
        <taxon>Paenibacillus</taxon>
    </lineage>
</organism>
<reference evidence="1 2" key="2">
    <citation type="journal article" date="2013" name="Genome Announc.">
        <title>Genome Sequence of Growth-Improving Paenibacillus mucilaginosus Strain KNP414.</title>
        <authorList>
            <person name="Lu J.J."/>
            <person name="Wang J.F."/>
            <person name="Hu X.F."/>
        </authorList>
    </citation>
    <scope>NUCLEOTIDE SEQUENCE [LARGE SCALE GENOMIC DNA]</scope>
    <source>
        <strain evidence="1 2">KNP414</strain>
    </source>
</reference>